<dbReference type="Pfam" id="PF08281">
    <property type="entry name" value="Sigma70_r4_2"/>
    <property type="match status" value="1"/>
</dbReference>
<evidence type="ECO:0000259" key="1">
    <source>
        <dbReference type="Pfam" id="PF08281"/>
    </source>
</evidence>
<dbReference type="GO" id="GO:0006352">
    <property type="term" value="P:DNA-templated transcription initiation"/>
    <property type="evidence" value="ECO:0007669"/>
    <property type="project" value="InterPro"/>
</dbReference>
<dbReference type="InterPro" id="IPR036388">
    <property type="entry name" value="WH-like_DNA-bd_sf"/>
</dbReference>
<gene>
    <name evidence="2" type="ORF">UR08_07865</name>
</gene>
<dbReference type="InterPro" id="IPR013249">
    <property type="entry name" value="RNA_pol_sigma70_r4_t2"/>
</dbReference>
<dbReference type="InterPro" id="IPR013324">
    <property type="entry name" value="RNA_pol_sigma_r3/r4-like"/>
</dbReference>
<name>A0A3D8TRP0_9LIST</name>
<proteinExistence type="predicted"/>
<comment type="caution">
    <text evidence="2">The sequence shown here is derived from an EMBL/GenBank/DDBJ whole genome shotgun (WGS) entry which is preliminary data.</text>
</comment>
<accession>A0A3D8TRP0</accession>
<dbReference type="GO" id="GO:0003677">
    <property type="term" value="F:DNA binding"/>
    <property type="evidence" value="ECO:0007669"/>
    <property type="project" value="InterPro"/>
</dbReference>
<dbReference type="AlphaFoldDB" id="A0A3D8TRP0"/>
<keyword evidence="3" id="KW-1185">Reference proteome</keyword>
<reference evidence="3" key="1">
    <citation type="submission" date="2015-04" db="EMBL/GenBank/DDBJ databases">
        <authorList>
            <person name="Schardt J."/>
            <person name="Mueller-Herbst S."/>
            <person name="Scherer S."/>
            <person name="Huptas C."/>
        </authorList>
    </citation>
    <scope>NUCLEOTIDE SEQUENCE [LARGE SCALE GENOMIC DNA]</scope>
    <source>
        <strain evidence="3">Kiel-L1</strain>
    </source>
</reference>
<protein>
    <recommendedName>
        <fullName evidence="1">RNA polymerase sigma factor 70 region 4 type 2 domain-containing protein</fullName>
    </recommendedName>
</protein>
<evidence type="ECO:0000313" key="3">
    <source>
        <dbReference type="Proteomes" id="UP000257055"/>
    </source>
</evidence>
<dbReference type="Proteomes" id="UP000257055">
    <property type="component" value="Unassembled WGS sequence"/>
</dbReference>
<evidence type="ECO:0000313" key="2">
    <source>
        <dbReference type="EMBL" id="RDX01518.1"/>
    </source>
</evidence>
<sequence length="143" mass="16896">MELSPEYIDRNMRQFVRKALKTLELTAKAGRRERRRRADREVTFSALSHAENNQLSATDRYFNPDVLFDVMGLEVVVQDRLLAEALAQLSEHQRNIILLKYFLCWTDRQIGETFKIKGDTIRHQRLAALKMLERLIKEDEAYE</sequence>
<dbReference type="EMBL" id="LARY01000002">
    <property type="protein sequence ID" value="RDX01518.1"/>
    <property type="molecule type" value="Genomic_DNA"/>
</dbReference>
<organism evidence="2 3">
    <name type="scientific">Listeria kieliensis</name>
    <dbReference type="NCBI Taxonomy" id="1621700"/>
    <lineage>
        <taxon>Bacteria</taxon>
        <taxon>Bacillati</taxon>
        <taxon>Bacillota</taxon>
        <taxon>Bacilli</taxon>
        <taxon>Bacillales</taxon>
        <taxon>Listeriaceae</taxon>
        <taxon>Listeria</taxon>
    </lineage>
</organism>
<dbReference type="GO" id="GO:0016987">
    <property type="term" value="F:sigma factor activity"/>
    <property type="evidence" value="ECO:0007669"/>
    <property type="project" value="InterPro"/>
</dbReference>
<dbReference type="SUPFAM" id="SSF88659">
    <property type="entry name" value="Sigma3 and sigma4 domains of RNA polymerase sigma factors"/>
    <property type="match status" value="1"/>
</dbReference>
<dbReference type="Gene3D" id="1.10.10.10">
    <property type="entry name" value="Winged helix-like DNA-binding domain superfamily/Winged helix DNA-binding domain"/>
    <property type="match status" value="1"/>
</dbReference>
<feature type="domain" description="RNA polymerase sigma factor 70 region 4 type 2" evidence="1">
    <location>
        <begin position="81"/>
        <end position="132"/>
    </location>
</feature>